<dbReference type="SMART" id="SM00656">
    <property type="entry name" value="Amb_all"/>
    <property type="match status" value="1"/>
</dbReference>
<evidence type="ECO:0000256" key="6">
    <source>
        <dbReference type="ARBA" id="ARBA00012272"/>
    </source>
</evidence>
<dbReference type="Proteomes" id="UP000467840">
    <property type="component" value="Chromosome 9"/>
</dbReference>
<dbReference type="InterPro" id="IPR018082">
    <property type="entry name" value="AmbAllergen"/>
</dbReference>
<dbReference type="InterPro" id="IPR006969">
    <property type="entry name" value="Stig-like"/>
</dbReference>
<evidence type="ECO:0000256" key="5">
    <source>
        <dbReference type="ARBA" id="ARBA00010980"/>
    </source>
</evidence>
<evidence type="ECO:0000259" key="14">
    <source>
        <dbReference type="SMART" id="SM00656"/>
    </source>
</evidence>
<dbReference type="InterPro" id="IPR011050">
    <property type="entry name" value="Pectin_lyase_fold/virulence"/>
</dbReference>
<keyword evidence="10 12" id="KW-0106">Calcium</keyword>
<dbReference type="Gene3D" id="2.160.20.10">
    <property type="entry name" value="Single-stranded right-handed beta-helix, Pectin lyase-like"/>
    <property type="match status" value="1"/>
</dbReference>
<dbReference type="EC" id="4.2.2.2" evidence="6 12"/>
<dbReference type="GO" id="GO:0045490">
    <property type="term" value="P:pectin catabolic process"/>
    <property type="evidence" value="ECO:0007669"/>
    <property type="project" value="UniProtKB-UniPathway"/>
</dbReference>
<keyword evidence="16" id="KW-1185">Reference proteome</keyword>
<dbReference type="SUPFAM" id="SSF51126">
    <property type="entry name" value="Pectin lyase-like"/>
    <property type="match status" value="1"/>
</dbReference>
<evidence type="ECO:0000256" key="11">
    <source>
        <dbReference type="ARBA" id="ARBA00023239"/>
    </source>
</evidence>
<dbReference type="EMBL" id="JAAGAX010000008">
    <property type="protein sequence ID" value="KAF2304912.1"/>
    <property type="molecule type" value="Genomic_DNA"/>
</dbReference>
<evidence type="ECO:0000313" key="16">
    <source>
        <dbReference type="Proteomes" id="UP000467840"/>
    </source>
</evidence>
<accession>A0A6A6LTW4</accession>
<dbReference type="UniPathway" id="UPA00545">
    <property type="reaction ID" value="UER00824"/>
</dbReference>
<dbReference type="InterPro" id="IPR002022">
    <property type="entry name" value="Pec_lyase"/>
</dbReference>
<organism evidence="15 16">
    <name type="scientific">Hevea brasiliensis</name>
    <name type="common">Para rubber tree</name>
    <name type="synonym">Siphonia brasiliensis</name>
    <dbReference type="NCBI Taxonomy" id="3981"/>
    <lineage>
        <taxon>Eukaryota</taxon>
        <taxon>Viridiplantae</taxon>
        <taxon>Streptophyta</taxon>
        <taxon>Embryophyta</taxon>
        <taxon>Tracheophyta</taxon>
        <taxon>Spermatophyta</taxon>
        <taxon>Magnoliopsida</taxon>
        <taxon>eudicotyledons</taxon>
        <taxon>Gunneridae</taxon>
        <taxon>Pentapetalae</taxon>
        <taxon>rosids</taxon>
        <taxon>fabids</taxon>
        <taxon>Malpighiales</taxon>
        <taxon>Euphorbiaceae</taxon>
        <taxon>Crotonoideae</taxon>
        <taxon>Micrandreae</taxon>
        <taxon>Hevea</taxon>
    </lineage>
</organism>
<evidence type="ECO:0000256" key="10">
    <source>
        <dbReference type="ARBA" id="ARBA00022837"/>
    </source>
</evidence>
<evidence type="ECO:0000256" key="12">
    <source>
        <dbReference type="RuleBase" id="RU361123"/>
    </source>
</evidence>
<feature type="region of interest" description="Disordered" evidence="13">
    <location>
        <begin position="1"/>
        <end position="45"/>
    </location>
</feature>
<comment type="caution">
    <text evidence="15">The sequence shown here is derived from an EMBL/GenBank/DDBJ whole genome shotgun (WGS) entry which is preliminary data.</text>
</comment>
<keyword evidence="8 12" id="KW-0479">Metal-binding</keyword>
<dbReference type="GO" id="GO:0046872">
    <property type="term" value="F:metal ion binding"/>
    <property type="evidence" value="ECO:0007669"/>
    <property type="project" value="UniProtKB-KW"/>
</dbReference>
<name>A0A6A6LTW4_HEVBR</name>
<gene>
    <name evidence="15" type="ORF">GH714_000467</name>
</gene>
<reference evidence="15 16" key="1">
    <citation type="journal article" date="2020" name="Mol. Plant">
        <title>The Chromosome-Based Rubber Tree Genome Provides New Insights into Spurge Genome Evolution and Rubber Biosynthesis.</title>
        <authorList>
            <person name="Liu J."/>
            <person name="Shi C."/>
            <person name="Shi C.C."/>
            <person name="Li W."/>
            <person name="Zhang Q.J."/>
            <person name="Zhang Y."/>
            <person name="Li K."/>
            <person name="Lu H.F."/>
            <person name="Shi C."/>
            <person name="Zhu S.T."/>
            <person name="Xiao Z.Y."/>
            <person name="Nan H."/>
            <person name="Yue Y."/>
            <person name="Zhu X.G."/>
            <person name="Wu Y."/>
            <person name="Hong X.N."/>
            <person name="Fan G.Y."/>
            <person name="Tong Y."/>
            <person name="Zhang D."/>
            <person name="Mao C.L."/>
            <person name="Liu Y.L."/>
            <person name="Hao S.J."/>
            <person name="Liu W.Q."/>
            <person name="Lv M.Q."/>
            <person name="Zhang H.B."/>
            <person name="Liu Y."/>
            <person name="Hu-Tang G.R."/>
            <person name="Wang J.P."/>
            <person name="Wang J.H."/>
            <person name="Sun Y.H."/>
            <person name="Ni S.B."/>
            <person name="Chen W.B."/>
            <person name="Zhang X.C."/>
            <person name="Jiao Y.N."/>
            <person name="Eichler E.E."/>
            <person name="Li G.H."/>
            <person name="Liu X."/>
            <person name="Gao L.Z."/>
        </authorList>
    </citation>
    <scope>NUCLEOTIDE SEQUENCE [LARGE SCALE GENOMIC DNA]</scope>
    <source>
        <strain evidence="16">cv. GT1</strain>
        <tissue evidence="15">Leaf</tissue>
    </source>
</reference>
<keyword evidence="7" id="KW-0964">Secreted</keyword>
<proteinExistence type="inferred from homology"/>
<comment type="subcellular location">
    <subcellularLocation>
        <location evidence="2">Secreted</location>
        <location evidence="2">Cell wall</location>
    </subcellularLocation>
</comment>
<dbReference type="GO" id="GO:0030570">
    <property type="term" value="F:pectate lyase activity"/>
    <property type="evidence" value="ECO:0007669"/>
    <property type="project" value="UniProtKB-EC"/>
</dbReference>
<comment type="similarity">
    <text evidence="4">Belongs to the STIG1 family.</text>
</comment>
<comment type="pathway">
    <text evidence="3 12">Glycan metabolism; pectin degradation; 2-dehydro-3-deoxy-D-gluconate from pectin: step 2/5.</text>
</comment>
<dbReference type="Pfam" id="PF00544">
    <property type="entry name" value="Pectate_lyase_4"/>
    <property type="match status" value="1"/>
</dbReference>
<dbReference type="AlphaFoldDB" id="A0A6A6LTW4"/>
<dbReference type="InterPro" id="IPR045032">
    <property type="entry name" value="PEL"/>
</dbReference>
<feature type="compositionally biased region" description="Acidic residues" evidence="13">
    <location>
        <begin position="19"/>
        <end position="32"/>
    </location>
</feature>
<keyword evidence="11 12" id="KW-0456">Lyase</keyword>
<evidence type="ECO:0000256" key="3">
    <source>
        <dbReference type="ARBA" id="ARBA00005220"/>
    </source>
</evidence>
<comment type="similarity">
    <text evidence="5 12">Belongs to the polysaccharide lyase 1 family.</text>
</comment>
<feature type="domain" description="Pectate lyase" evidence="14">
    <location>
        <begin position="232"/>
        <end position="429"/>
    </location>
</feature>
<evidence type="ECO:0000256" key="7">
    <source>
        <dbReference type="ARBA" id="ARBA00022512"/>
    </source>
</evidence>
<evidence type="ECO:0000256" key="9">
    <source>
        <dbReference type="ARBA" id="ARBA00022729"/>
    </source>
</evidence>
<feature type="compositionally biased region" description="Low complexity" evidence="13">
    <location>
        <begin position="1"/>
        <end position="18"/>
    </location>
</feature>
<dbReference type="PANTHER" id="PTHR31683:SF80">
    <property type="entry name" value="PECTATE LYASE 16-RELATED"/>
    <property type="match status" value="1"/>
</dbReference>
<sequence length="506" mass="55054">MLAAFAASSALSTAPSEESFVDDNDDAAEEVSDIPWPESQEKTTSSLRGTMRFLAQKTRAAAMTCDKYPRICRVKGSPGPDCCKKKCVNVKTDKLNCGKCGKKCKYPEICCKGVCVNPMSNKKHCGGCNNKCKKGSASNALDYKPLSSYLPSYSKKVLNIIDSCWRNKPNWASNRRALADCAVGFGQGAMGGKYGAIYVVTSSYDDPVNPKPGTLRYGVIQTQPLWIIFGKDMVITLKNELIVNSFKTIDGRGSKVEIAYGPCITIQGVSHVIVHGISIHDCKPGKSGMVRSSPTHVGRRRGSDGDGIAIFAASNVWIDHCFIAHCTDGLIDVIHASTGITVSNNYFAQHDKVMLLGHNDGYSADKVMKVTIAFNHFGTGLIERMPRVRFGHAHVANNRYDEWQMYAIGGSANPTIFSEGNYFIAPDNPFSKQVTKREANSGWKNWKWRSTKDVFMNGAYFVQSGYGSIAPPYFRTQSFPVAPGSMVPALTSDAGPLSCLIGKSCG</sequence>
<evidence type="ECO:0000256" key="4">
    <source>
        <dbReference type="ARBA" id="ARBA00006010"/>
    </source>
</evidence>
<evidence type="ECO:0000256" key="13">
    <source>
        <dbReference type="SAM" id="MobiDB-lite"/>
    </source>
</evidence>
<protein>
    <recommendedName>
        <fullName evidence="6 12">Pectate lyase</fullName>
        <ecNumber evidence="6 12">4.2.2.2</ecNumber>
    </recommendedName>
</protein>
<evidence type="ECO:0000256" key="2">
    <source>
        <dbReference type="ARBA" id="ARBA00004191"/>
    </source>
</evidence>
<comment type="catalytic activity">
    <reaction evidence="1 12">
        <text>Eliminative cleavage of (1-&gt;4)-alpha-D-galacturonan to give oligosaccharides with 4-deoxy-alpha-D-galact-4-enuronosyl groups at their non-reducing ends.</text>
        <dbReference type="EC" id="4.2.2.2"/>
    </reaction>
</comment>
<evidence type="ECO:0000256" key="1">
    <source>
        <dbReference type="ARBA" id="ARBA00000695"/>
    </source>
</evidence>
<keyword evidence="7" id="KW-0134">Cell wall</keyword>
<dbReference type="InterPro" id="IPR012334">
    <property type="entry name" value="Pectin_lyas_fold"/>
</dbReference>
<keyword evidence="9" id="KW-0732">Signal</keyword>
<dbReference type="PANTHER" id="PTHR31683">
    <property type="entry name" value="PECTATE LYASE 18-RELATED"/>
    <property type="match status" value="1"/>
</dbReference>
<dbReference type="PRINTS" id="PR00807">
    <property type="entry name" value="AMBALLERGEN"/>
</dbReference>
<comment type="cofactor">
    <cofactor evidence="12">
        <name>Ca(2+)</name>
        <dbReference type="ChEBI" id="CHEBI:29108"/>
    </cofactor>
    <text evidence="12">Binds 1 Ca(2+) ion. Required for its activity.</text>
</comment>
<dbReference type="Pfam" id="PF04885">
    <property type="entry name" value="Stig1"/>
    <property type="match status" value="1"/>
</dbReference>
<evidence type="ECO:0000313" key="15">
    <source>
        <dbReference type="EMBL" id="KAF2304912.1"/>
    </source>
</evidence>
<evidence type="ECO:0000256" key="8">
    <source>
        <dbReference type="ARBA" id="ARBA00022723"/>
    </source>
</evidence>